<feature type="compositionally biased region" description="Polar residues" evidence="1">
    <location>
        <begin position="185"/>
        <end position="208"/>
    </location>
</feature>
<dbReference type="Pfam" id="PF22669">
    <property type="entry name" value="Exo_endo_phos2"/>
    <property type="match status" value="2"/>
</dbReference>
<feature type="region of interest" description="Disordered" evidence="1">
    <location>
        <begin position="28"/>
        <end position="166"/>
    </location>
</feature>
<feature type="region of interest" description="Disordered" evidence="1">
    <location>
        <begin position="267"/>
        <end position="342"/>
    </location>
</feature>
<dbReference type="CDD" id="cd22249">
    <property type="entry name" value="UDM1_RNF168_RNF169-like"/>
    <property type="match status" value="1"/>
</dbReference>
<feature type="compositionally biased region" description="Polar residues" evidence="1">
    <location>
        <begin position="532"/>
        <end position="541"/>
    </location>
</feature>
<dbReference type="EMBL" id="JAIFTL010000002">
    <property type="protein sequence ID" value="KAG9327726.1"/>
    <property type="molecule type" value="Genomic_DNA"/>
</dbReference>
<feature type="compositionally biased region" description="Low complexity" evidence="1">
    <location>
        <begin position="120"/>
        <end position="136"/>
    </location>
</feature>
<feature type="compositionally biased region" description="Polar residues" evidence="1">
    <location>
        <begin position="581"/>
        <end position="595"/>
    </location>
</feature>
<gene>
    <name evidence="3" type="ORF">KVV02_006430</name>
</gene>
<comment type="caution">
    <text evidence="3">The sequence shown here is derived from an EMBL/GenBank/DDBJ whole genome shotgun (WGS) entry which is preliminary data.</text>
</comment>
<dbReference type="SMART" id="SM00128">
    <property type="entry name" value="IPPc"/>
    <property type="match status" value="1"/>
</dbReference>
<name>A0A9P8D3D4_MORAP</name>
<feature type="domain" description="Inositol polyphosphate-related phosphatase" evidence="2">
    <location>
        <begin position="346"/>
        <end position="737"/>
    </location>
</feature>
<feature type="region of interest" description="Disordered" evidence="1">
    <location>
        <begin position="185"/>
        <end position="233"/>
    </location>
</feature>
<dbReference type="PANTHER" id="PTHR11200">
    <property type="entry name" value="INOSITOL 5-PHOSPHATASE"/>
    <property type="match status" value="1"/>
</dbReference>
<feature type="region of interest" description="Disordered" evidence="1">
    <location>
        <begin position="1322"/>
        <end position="1407"/>
    </location>
</feature>
<feature type="compositionally biased region" description="Polar residues" evidence="1">
    <location>
        <begin position="106"/>
        <end position="118"/>
    </location>
</feature>
<dbReference type="Gene3D" id="3.60.10.10">
    <property type="entry name" value="Endonuclease/exonuclease/phosphatase"/>
    <property type="match status" value="2"/>
</dbReference>
<feature type="compositionally biased region" description="Polar residues" evidence="1">
    <location>
        <begin position="56"/>
        <end position="67"/>
    </location>
</feature>
<feature type="compositionally biased region" description="Acidic residues" evidence="1">
    <location>
        <begin position="1467"/>
        <end position="1476"/>
    </location>
</feature>
<dbReference type="GO" id="GO:0004439">
    <property type="term" value="F:phosphatidylinositol-4,5-bisphosphate 5-phosphatase activity"/>
    <property type="evidence" value="ECO:0007669"/>
    <property type="project" value="TreeGrafter"/>
</dbReference>
<dbReference type="PANTHER" id="PTHR11200:SF275">
    <property type="entry name" value="LD06095P"/>
    <property type="match status" value="1"/>
</dbReference>
<feature type="region of interest" description="Disordered" evidence="1">
    <location>
        <begin position="1422"/>
        <end position="1603"/>
    </location>
</feature>
<dbReference type="SUPFAM" id="SSF56219">
    <property type="entry name" value="DNase I-like"/>
    <property type="match status" value="1"/>
</dbReference>
<feature type="compositionally biased region" description="Basic and acidic residues" evidence="1">
    <location>
        <begin position="1429"/>
        <end position="1447"/>
    </location>
</feature>
<feature type="compositionally biased region" description="Low complexity" evidence="1">
    <location>
        <begin position="1186"/>
        <end position="1205"/>
    </location>
</feature>
<evidence type="ECO:0000313" key="3">
    <source>
        <dbReference type="EMBL" id="KAG9327726.1"/>
    </source>
</evidence>
<feature type="compositionally biased region" description="Polar residues" evidence="1">
    <location>
        <begin position="28"/>
        <end position="48"/>
    </location>
</feature>
<feature type="compositionally biased region" description="Acidic residues" evidence="1">
    <location>
        <begin position="1544"/>
        <end position="1554"/>
    </location>
</feature>
<feature type="region of interest" description="Disordered" evidence="1">
    <location>
        <begin position="953"/>
        <end position="1044"/>
    </location>
</feature>
<feature type="compositionally biased region" description="Basic and acidic residues" evidence="1">
    <location>
        <begin position="1265"/>
        <end position="1276"/>
    </location>
</feature>
<evidence type="ECO:0000259" key="2">
    <source>
        <dbReference type="SMART" id="SM00128"/>
    </source>
</evidence>
<accession>A0A9P8D3D4</accession>
<protein>
    <recommendedName>
        <fullName evidence="2">Inositol polyphosphate-related phosphatase domain-containing protein</fullName>
    </recommendedName>
</protein>
<dbReference type="Proteomes" id="UP000717515">
    <property type="component" value="Unassembled WGS sequence"/>
</dbReference>
<proteinExistence type="predicted"/>
<evidence type="ECO:0000256" key="1">
    <source>
        <dbReference type="SAM" id="MobiDB-lite"/>
    </source>
</evidence>
<feature type="region of interest" description="Disordered" evidence="1">
    <location>
        <begin position="886"/>
        <end position="914"/>
    </location>
</feature>
<feature type="region of interest" description="Disordered" evidence="1">
    <location>
        <begin position="528"/>
        <end position="595"/>
    </location>
</feature>
<dbReference type="InterPro" id="IPR006786">
    <property type="entry name" value="Pinin_SDK_MemA"/>
</dbReference>
<feature type="region of interest" description="Disordered" evidence="1">
    <location>
        <begin position="1217"/>
        <end position="1295"/>
    </location>
</feature>
<evidence type="ECO:0000313" key="4">
    <source>
        <dbReference type="Proteomes" id="UP000717515"/>
    </source>
</evidence>
<dbReference type="Pfam" id="PF04696">
    <property type="entry name" value="Pinin_SDK_memA"/>
    <property type="match status" value="1"/>
</dbReference>
<dbReference type="GO" id="GO:0046856">
    <property type="term" value="P:phosphatidylinositol dephosphorylation"/>
    <property type="evidence" value="ECO:0007669"/>
    <property type="project" value="InterPro"/>
</dbReference>
<feature type="compositionally biased region" description="Basic and acidic residues" evidence="1">
    <location>
        <begin position="1344"/>
        <end position="1386"/>
    </location>
</feature>
<feature type="compositionally biased region" description="Polar residues" evidence="1">
    <location>
        <begin position="984"/>
        <end position="994"/>
    </location>
</feature>
<feature type="compositionally biased region" description="Acidic residues" evidence="1">
    <location>
        <begin position="1490"/>
        <end position="1504"/>
    </location>
</feature>
<sequence length="1603" mass="173837">MSPPQLASLSMEAWLSPLAKWLFASQPTSPVTAASDMPSQGQTNTLANEPTEAPSVLQQDAIGSTPHQAHVPATAQDERPHSLINNSPVNPVKIVPDVAGHPGTLPSDNLQPGHSLDSNAAAAPASRATTCASTSADPPQQRHQDYKDTSQPSSQDGPGSEQKKLNLRSITRAIEWIINVSKSSEATTRVDDSTNVGGPNNDPDTTSDTKSRRKSKYKLRPQPATPPRPTISRTRLKVFVGTWNMMGQMPNIRDGLTGFLDLQNHAHQHTNSRDTDAPHPHHRSACDASPRTDCDNEDGATETKERRRKRRPSNLITKIRREAHHGPQESYPANSPSSAHLVETPCSERLPSNATPGILKTPFLEMNAAAPYHIIAINTQECEREIREAVLFPSKTAWEKHLQASLGQDYVMIKAETMAALHMAVFIWKPIEDLVSAVDSSTVATGIGGIVGNKGAVAISVYLGSTSFLFVNAHLTAHQSNTQARNSDYKRIIQELQLNDAPKSSPRGWHFRGDMKLRRHYDYPPVGLPQKSFHNAANTKASGGGPKKRVSREDLDTSAATTPALPMHGGTAGEYEHKGQPSKTNGGDSSSVATSKAASDITEQFDYTFWAGDLNYRVDLSRAEAEDCIHRGDLKTMLAHDQLSTQMAAGSVFEGFMEAPIQFKPTYKFDPLIPVSDNRLRKMREKTIKGRPRSMMNIHSEARAPAASSTPSPGSPLYKLESNKSCPTLVLKANMGGVGPIPWRVSSSKEPMADDGPIGMEASGDEGRVSPLPSDSEEGGADSSKARAHKLTRRLSVSRAIQSVRRRRSALLEPLDSYHQPRQASEETMVHLLDSKTSKPIASFQENASNISVCSEPSPQRHTPTESRALFVSSPLTSNAVSPFENMGEQESGVSPLRSITISDDKPLTEEQERELERQRLLRLVRYDTSSKQRVPSWTDRILWKSTGGNLYLPAEIGDDSRSGATSRSGRGWSLMRKSKSKITAKSPLSSSQDEQGDPGTHPDHGQSEPSSVSVGGGGLGQGSILKPSKRTTTEAGSGKPGLLESIRMEIQSHTAKGSYQRNERHDAGAHYLLSEEDEARDAVLVKQYTAHHDMGLFSDHRPVTAVFAVRFDWNLTDRGVIGGGALRGGEGQPSASQHVPAAMATRIVSSTIVRPDIESRVADSTSGRKRSLPGSPEPHRRHSRPSISSRLSSSNINNNKTDSNATTTLTAAAAAGSGTVGQAPQHSPASETAAAAAAAPGSGSGSLEAGSSNSNADAMEDSEVQDKKGTEDRTQRNNKRPRLALNPAEDAKRGRRMMGMILGTLGQFKKQQQQQLVPDLGSTAAGGVGRDAPVASGVASREAVQKRVQEKLRRERELNEELRKKEVEERRARMEKAEAQRRKDPPSAPAPRGAAAKRRRNEVQWENGYILTETRPRLRYMPKILNDTTRKRLQERTKDADDKKDTSSAFSKAELNEDAITMEAGMDLDGEDMVVDQEVVMDVNKEKEEEKEEEGKDGDEDNQETTKTTGEDDHASKTSIPGSALESSTTTTTTSTSSRTVNDDDNDVSDDVDMSVAARDVESDQVKGSSPAEGTATKTSTEETAGSDDNRVKSDLINISLV</sequence>
<feature type="compositionally biased region" description="Low complexity" evidence="1">
    <location>
        <begin position="963"/>
        <end position="974"/>
    </location>
</feature>
<feature type="compositionally biased region" description="Low complexity" evidence="1">
    <location>
        <begin position="1228"/>
        <end position="1257"/>
    </location>
</feature>
<reference evidence="3" key="1">
    <citation type="submission" date="2021-07" db="EMBL/GenBank/DDBJ databases">
        <title>Draft genome of Mortierella alpina, strain LL118, isolated from an aspen leaf litter sample.</title>
        <authorList>
            <person name="Yang S."/>
            <person name="Vinatzer B.A."/>
        </authorList>
    </citation>
    <scope>NUCLEOTIDE SEQUENCE</scope>
    <source>
        <strain evidence="3">LL118</strain>
    </source>
</reference>
<dbReference type="InterPro" id="IPR046985">
    <property type="entry name" value="IP5"/>
</dbReference>
<feature type="compositionally biased region" description="Low complexity" evidence="1">
    <location>
        <begin position="1528"/>
        <end position="1541"/>
    </location>
</feature>
<feature type="region of interest" description="Disordered" evidence="1">
    <location>
        <begin position="1158"/>
        <end position="1205"/>
    </location>
</feature>
<organism evidence="3 4">
    <name type="scientific">Mortierella alpina</name>
    <name type="common">Oleaginous fungus</name>
    <name type="synonym">Mortierella renispora</name>
    <dbReference type="NCBI Taxonomy" id="64518"/>
    <lineage>
        <taxon>Eukaryota</taxon>
        <taxon>Fungi</taxon>
        <taxon>Fungi incertae sedis</taxon>
        <taxon>Mucoromycota</taxon>
        <taxon>Mortierellomycotina</taxon>
        <taxon>Mortierellomycetes</taxon>
        <taxon>Mortierellales</taxon>
        <taxon>Mortierellaceae</taxon>
        <taxon>Mortierella</taxon>
    </lineage>
</organism>
<feature type="compositionally biased region" description="Basic and acidic residues" evidence="1">
    <location>
        <begin position="903"/>
        <end position="914"/>
    </location>
</feature>
<dbReference type="InterPro" id="IPR000300">
    <property type="entry name" value="IPPc"/>
</dbReference>
<dbReference type="InterPro" id="IPR036691">
    <property type="entry name" value="Endo/exonu/phosph_ase_sf"/>
</dbReference>
<feature type="region of interest" description="Disordered" evidence="1">
    <location>
        <begin position="742"/>
        <end position="791"/>
    </location>
</feature>